<dbReference type="FunFam" id="1.25.40.10:FF:000729">
    <property type="entry name" value="Pentatricopeptide repeat-containing protein At4g25270, chloroplastic"/>
    <property type="match status" value="1"/>
</dbReference>
<dbReference type="NCBIfam" id="TIGR00756">
    <property type="entry name" value="PPR"/>
    <property type="match status" value="3"/>
</dbReference>
<proteinExistence type="predicted"/>
<feature type="region of interest" description="Disordered" evidence="3">
    <location>
        <begin position="589"/>
        <end position="623"/>
    </location>
</feature>
<feature type="repeat" description="PPR" evidence="2">
    <location>
        <begin position="153"/>
        <end position="187"/>
    </location>
</feature>
<dbReference type="FunFam" id="1.25.40.10:FF:000285">
    <property type="entry name" value="Pentatricopeptide repeat-containing protein, chloroplastic"/>
    <property type="match status" value="1"/>
</dbReference>
<dbReference type="InterPro" id="IPR002885">
    <property type="entry name" value="PPR_rpt"/>
</dbReference>
<dbReference type="InterPro" id="IPR011990">
    <property type="entry name" value="TPR-like_helical_dom_sf"/>
</dbReference>
<dbReference type="EMBL" id="MTKT01003240">
    <property type="protein sequence ID" value="OWM75679.1"/>
    <property type="molecule type" value="Genomic_DNA"/>
</dbReference>
<reference evidence="5" key="1">
    <citation type="journal article" date="2017" name="Plant J.">
        <title>The pomegranate (Punica granatum L.) genome and the genomics of punicalagin biosynthesis.</title>
        <authorList>
            <person name="Qin G."/>
            <person name="Xu C."/>
            <person name="Ming R."/>
            <person name="Tang H."/>
            <person name="Guyot R."/>
            <person name="Kramer E.M."/>
            <person name="Hu Y."/>
            <person name="Yi X."/>
            <person name="Qi Y."/>
            <person name="Xu X."/>
            <person name="Gao Z."/>
            <person name="Pan H."/>
            <person name="Jian J."/>
            <person name="Tian Y."/>
            <person name="Yue Z."/>
            <person name="Xu Y."/>
        </authorList>
    </citation>
    <scope>NUCLEOTIDE SEQUENCE [LARGE SCALE GENOMIC DNA]</scope>
    <source>
        <strain evidence="5">cv. Dabenzi</strain>
    </source>
</reference>
<evidence type="ECO:0008006" key="6">
    <source>
        <dbReference type="Google" id="ProtNLM"/>
    </source>
</evidence>
<name>A0A218WT45_PUNGR</name>
<dbReference type="PANTHER" id="PTHR47926:SF515">
    <property type="entry name" value="UMP-CMP KINASE"/>
    <property type="match status" value="1"/>
</dbReference>
<feature type="repeat" description="PPR" evidence="2">
    <location>
        <begin position="321"/>
        <end position="355"/>
    </location>
</feature>
<feature type="compositionally biased region" description="Polar residues" evidence="3">
    <location>
        <begin position="590"/>
        <end position="601"/>
    </location>
</feature>
<dbReference type="Gene3D" id="1.25.40.10">
    <property type="entry name" value="Tetratricopeptide repeat domain"/>
    <property type="match status" value="3"/>
</dbReference>
<dbReference type="Pfam" id="PF20431">
    <property type="entry name" value="E_motif"/>
    <property type="match status" value="1"/>
</dbReference>
<organism evidence="4 5">
    <name type="scientific">Punica granatum</name>
    <name type="common">Pomegranate</name>
    <dbReference type="NCBI Taxonomy" id="22663"/>
    <lineage>
        <taxon>Eukaryota</taxon>
        <taxon>Viridiplantae</taxon>
        <taxon>Streptophyta</taxon>
        <taxon>Embryophyta</taxon>
        <taxon>Tracheophyta</taxon>
        <taxon>Spermatophyta</taxon>
        <taxon>Magnoliopsida</taxon>
        <taxon>eudicotyledons</taxon>
        <taxon>Gunneridae</taxon>
        <taxon>Pentapetalae</taxon>
        <taxon>rosids</taxon>
        <taxon>malvids</taxon>
        <taxon>Myrtales</taxon>
        <taxon>Lythraceae</taxon>
        <taxon>Punica</taxon>
    </lineage>
</organism>
<dbReference type="PANTHER" id="PTHR47926">
    <property type="entry name" value="PENTATRICOPEPTIDE REPEAT-CONTAINING PROTEIN"/>
    <property type="match status" value="1"/>
</dbReference>
<dbReference type="Pfam" id="PF13041">
    <property type="entry name" value="PPR_2"/>
    <property type="match status" value="2"/>
</dbReference>
<dbReference type="InterPro" id="IPR046960">
    <property type="entry name" value="PPR_At4g14850-like_plant"/>
</dbReference>
<dbReference type="Proteomes" id="UP000197138">
    <property type="component" value="Unassembled WGS sequence"/>
</dbReference>
<evidence type="ECO:0000256" key="1">
    <source>
        <dbReference type="ARBA" id="ARBA00022737"/>
    </source>
</evidence>
<evidence type="ECO:0000313" key="5">
    <source>
        <dbReference type="Proteomes" id="UP000197138"/>
    </source>
</evidence>
<gene>
    <name evidence="4" type="ORF">CDL15_Pgr021844</name>
</gene>
<accession>A0A218WT45</accession>
<dbReference type="Pfam" id="PF13812">
    <property type="entry name" value="PPR_3"/>
    <property type="match status" value="1"/>
</dbReference>
<dbReference type="PROSITE" id="PS51375">
    <property type="entry name" value="PPR"/>
    <property type="match status" value="4"/>
</dbReference>
<feature type="repeat" description="PPR" evidence="2">
    <location>
        <begin position="254"/>
        <end position="288"/>
    </location>
</feature>
<feature type="region of interest" description="Disordered" evidence="3">
    <location>
        <begin position="1"/>
        <end position="58"/>
    </location>
</feature>
<dbReference type="Pfam" id="PF01535">
    <property type="entry name" value="PPR"/>
    <property type="match status" value="3"/>
</dbReference>
<feature type="compositionally biased region" description="Polar residues" evidence="3">
    <location>
        <begin position="39"/>
        <end position="50"/>
    </location>
</feature>
<dbReference type="FunFam" id="1.25.40.10:FF:001788">
    <property type="entry name" value="Pentatricopeptide repeat-containing protein At4g25270, chloroplastic"/>
    <property type="match status" value="1"/>
</dbReference>
<dbReference type="InterPro" id="IPR046848">
    <property type="entry name" value="E_motif"/>
</dbReference>
<sequence>MLTVSRPPSLRLHCSSSQRKQTDQKNGRYLSQRHKKQRSSTLSFRKSSPTPLLINHKPSPQTKLEALDAVINDLESSINNGITIDTQTYASLLETCYRLRALDQGVRINRLIPPNLLRKNEGLSSKLLRLYASCGQVNGAHEVFDRMSRRNVAAFPWNSLIAGYAESGQYEDAIALYFQMAEEGVEPDRYTFPRVLKACAGIKSIHIGEAVHRDAIRSGFTKDDFVLNSLVDMYAKCGDIVRARKVFEKIVHKDMVSWNSMLMGYIRHGLLLETLDIFREMLFQGFQPDSISLSSILTGMSSLKLALQVQGWVVRREVQWNLSIANSLIVVYSNHGMLDKARWIFDNMPERDTVSWNSIISAHTKSREALLYYEQMVRDGAKPDCITFVSLLSTCAHLGLVKDGERLFSTMKEKFGISPSMEHYACVVNLYGRAGMVYEAYAIVVERMEIEAGPTVWGALLHACCLHRNVEIGEIAAEKLFELEPDNEHNFELLIRIYENAGRLEDVEKQMSDVGDDEKSPRKGVDPLKNNDYFKKVHFELDFRAMPNGMDSTSGATEQTLDRRPSLGCRIYGGCCGTPVPMDEEEAVSATLTQSNSSNTPGELHQRYRSPPSPKVITRRLLQ</sequence>
<evidence type="ECO:0000313" key="4">
    <source>
        <dbReference type="EMBL" id="OWM75679.1"/>
    </source>
</evidence>
<comment type="caution">
    <text evidence="4">The sequence shown here is derived from an EMBL/GenBank/DDBJ whole genome shotgun (WGS) entry which is preliminary data.</text>
</comment>
<evidence type="ECO:0000256" key="3">
    <source>
        <dbReference type="SAM" id="MobiDB-lite"/>
    </source>
</evidence>
<protein>
    <recommendedName>
        <fullName evidence="6">Pentatricopeptide repeat-containing protein At4g25270, chloroplastic</fullName>
    </recommendedName>
</protein>
<dbReference type="GO" id="GO:0009451">
    <property type="term" value="P:RNA modification"/>
    <property type="evidence" value="ECO:0007669"/>
    <property type="project" value="InterPro"/>
</dbReference>
<feature type="repeat" description="PPR" evidence="2">
    <location>
        <begin position="223"/>
        <end position="253"/>
    </location>
</feature>
<evidence type="ECO:0000256" key="2">
    <source>
        <dbReference type="PROSITE-ProRule" id="PRU00708"/>
    </source>
</evidence>
<dbReference type="AlphaFoldDB" id="A0A218WT45"/>
<keyword evidence="1" id="KW-0677">Repeat</keyword>
<dbReference type="GO" id="GO:0003723">
    <property type="term" value="F:RNA binding"/>
    <property type="evidence" value="ECO:0007669"/>
    <property type="project" value="InterPro"/>
</dbReference>
<dbReference type="SUPFAM" id="SSF48452">
    <property type="entry name" value="TPR-like"/>
    <property type="match status" value="1"/>
</dbReference>